<dbReference type="Proteomes" id="UP000016584">
    <property type="component" value="Unassembled WGS sequence"/>
</dbReference>
<name>U2HPT0_9SPHI</name>
<reference evidence="1 2" key="1">
    <citation type="journal article" date="2013" name="Genome Announc.">
        <title>The Draft Genome Sequence of Sphingomonas paucimobilis Strain HER1398 (Proteobacteria), Host to the Giant PAU Phage, Indicates That It Is a Member of the Genus Sphingobacterium (Bacteroidetes).</title>
        <authorList>
            <person name="White R.A.III."/>
            <person name="Suttle C.A."/>
        </authorList>
    </citation>
    <scope>NUCLEOTIDE SEQUENCE [LARGE SCALE GENOMIC DNA]</scope>
    <source>
        <strain evidence="1 2">HER1398</strain>
    </source>
</reference>
<evidence type="ECO:0000313" key="2">
    <source>
        <dbReference type="Proteomes" id="UP000016584"/>
    </source>
</evidence>
<dbReference type="AlphaFoldDB" id="U2HPT0"/>
<proteinExistence type="predicted"/>
<gene>
    <name evidence="1" type="ORF">M472_01675</name>
</gene>
<comment type="caution">
    <text evidence="1">The sequence shown here is derived from an EMBL/GenBank/DDBJ whole genome shotgun (WGS) entry which is preliminary data.</text>
</comment>
<sequence length="47" mass="5507">MSLKDKQKKYKQLKNNTLYKENTYLHLLINTHSSLSNLFAINGIIVK</sequence>
<accession>U2HPT0</accession>
<evidence type="ECO:0000313" key="1">
    <source>
        <dbReference type="EMBL" id="ERJ57467.1"/>
    </source>
</evidence>
<keyword evidence="2" id="KW-1185">Reference proteome</keyword>
<protein>
    <submittedName>
        <fullName evidence="1">Uncharacterized protein</fullName>
    </submittedName>
</protein>
<dbReference type="EMBL" id="ATDL01000022">
    <property type="protein sequence ID" value="ERJ57467.1"/>
    <property type="molecule type" value="Genomic_DNA"/>
</dbReference>
<organism evidence="1 2">
    <name type="scientific">Sphingobacterium paucimobilis HER1398</name>
    <dbReference type="NCBI Taxonomy" id="1346330"/>
    <lineage>
        <taxon>Bacteria</taxon>
        <taxon>Pseudomonadati</taxon>
        <taxon>Bacteroidota</taxon>
        <taxon>Sphingobacteriia</taxon>
        <taxon>Sphingobacteriales</taxon>
        <taxon>Sphingobacteriaceae</taxon>
        <taxon>Sphingobacterium</taxon>
    </lineage>
</organism>